<dbReference type="AlphaFoldDB" id="A0AAN5CYM4"/>
<feature type="transmembrane region" description="Helical" evidence="1">
    <location>
        <begin position="20"/>
        <end position="41"/>
    </location>
</feature>
<evidence type="ECO:0008006" key="4">
    <source>
        <dbReference type="Google" id="ProtNLM"/>
    </source>
</evidence>
<sequence>MLNETLEDAIFYSESVYLRVMLAVRTPLLCIALVLLVILHLNRHKFVAHHSLSVLLNCHFVWTFILCFITAVDHFHTIFLLIFMYQITENLRMLRIMLPVVWSHVIITTGACQFFIVGTMMQISTRNFPLFEDSINVLFLQGIFMPLFFLRQ</sequence>
<proteinExistence type="predicted"/>
<accession>A0AAN5CYM4</accession>
<evidence type="ECO:0000256" key="1">
    <source>
        <dbReference type="SAM" id="Phobius"/>
    </source>
</evidence>
<organism evidence="2 3">
    <name type="scientific">Pristionchus mayeri</name>
    <dbReference type="NCBI Taxonomy" id="1317129"/>
    <lineage>
        <taxon>Eukaryota</taxon>
        <taxon>Metazoa</taxon>
        <taxon>Ecdysozoa</taxon>
        <taxon>Nematoda</taxon>
        <taxon>Chromadorea</taxon>
        <taxon>Rhabditida</taxon>
        <taxon>Rhabditina</taxon>
        <taxon>Diplogasteromorpha</taxon>
        <taxon>Diplogasteroidea</taxon>
        <taxon>Neodiplogasteridae</taxon>
        <taxon>Pristionchus</taxon>
    </lineage>
</organism>
<keyword evidence="1" id="KW-0472">Membrane</keyword>
<dbReference type="EMBL" id="BTRK01000005">
    <property type="protein sequence ID" value="GMR52675.1"/>
    <property type="molecule type" value="Genomic_DNA"/>
</dbReference>
<keyword evidence="1" id="KW-0812">Transmembrane</keyword>
<comment type="caution">
    <text evidence="2">The sequence shown here is derived from an EMBL/GenBank/DDBJ whole genome shotgun (WGS) entry which is preliminary data.</text>
</comment>
<evidence type="ECO:0000313" key="3">
    <source>
        <dbReference type="Proteomes" id="UP001328107"/>
    </source>
</evidence>
<feature type="transmembrane region" description="Helical" evidence="1">
    <location>
        <begin position="61"/>
        <end position="84"/>
    </location>
</feature>
<dbReference type="PANTHER" id="PTHR46561:SF11">
    <property type="entry name" value="SERPENTINE RECEPTOR CLASS ALPHA_BETA-14"/>
    <property type="match status" value="1"/>
</dbReference>
<dbReference type="PANTHER" id="PTHR46561">
    <property type="entry name" value="SERPENTINE RECEPTOR, CLASS AB (CLASS A-LIKE)-RELATED"/>
    <property type="match status" value="1"/>
</dbReference>
<evidence type="ECO:0000313" key="2">
    <source>
        <dbReference type="EMBL" id="GMR52675.1"/>
    </source>
</evidence>
<feature type="non-terminal residue" evidence="2">
    <location>
        <position position="152"/>
    </location>
</feature>
<protein>
    <recommendedName>
        <fullName evidence="4">G protein-coupled receptor</fullName>
    </recommendedName>
</protein>
<dbReference type="InterPro" id="IPR053286">
    <property type="entry name" value="Nematode_rcpt-like_srab"/>
</dbReference>
<keyword evidence="3" id="KW-1185">Reference proteome</keyword>
<name>A0AAN5CYM4_9BILA</name>
<keyword evidence="1" id="KW-1133">Transmembrane helix</keyword>
<feature type="transmembrane region" description="Helical" evidence="1">
    <location>
        <begin position="128"/>
        <end position="150"/>
    </location>
</feature>
<dbReference type="Proteomes" id="UP001328107">
    <property type="component" value="Unassembled WGS sequence"/>
</dbReference>
<feature type="transmembrane region" description="Helical" evidence="1">
    <location>
        <begin position="96"/>
        <end position="116"/>
    </location>
</feature>
<gene>
    <name evidence="2" type="ORF">PMAYCL1PPCAC_22870</name>
</gene>
<reference evidence="3" key="1">
    <citation type="submission" date="2022-10" db="EMBL/GenBank/DDBJ databases">
        <title>Genome assembly of Pristionchus species.</title>
        <authorList>
            <person name="Yoshida K."/>
            <person name="Sommer R.J."/>
        </authorList>
    </citation>
    <scope>NUCLEOTIDE SEQUENCE [LARGE SCALE GENOMIC DNA]</scope>
    <source>
        <strain evidence="3">RS5460</strain>
    </source>
</reference>